<evidence type="ECO:0000313" key="12">
    <source>
        <dbReference type="Proteomes" id="UP000714915"/>
    </source>
</evidence>
<reference evidence="11" key="2">
    <citation type="journal article" date="2021" name="Microbiome">
        <title>Successional dynamics and alternative stable states in a saline activated sludge microbial community over 9 years.</title>
        <authorList>
            <person name="Wang Y."/>
            <person name="Ye J."/>
            <person name="Ju F."/>
            <person name="Liu L."/>
            <person name="Boyd J.A."/>
            <person name="Deng Y."/>
            <person name="Parks D.H."/>
            <person name="Jiang X."/>
            <person name="Yin X."/>
            <person name="Woodcroft B.J."/>
            <person name="Tyson G.W."/>
            <person name="Hugenholtz P."/>
            <person name="Polz M.F."/>
            <person name="Zhang T."/>
        </authorList>
    </citation>
    <scope>NUCLEOTIDE SEQUENCE</scope>
    <source>
        <strain evidence="11">HKST-UBA09</strain>
    </source>
</reference>
<keyword evidence="8" id="KW-0061">Asparagine biosynthesis</keyword>
<evidence type="ECO:0000256" key="7">
    <source>
        <dbReference type="ARBA" id="ARBA00048741"/>
    </source>
</evidence>
<dbReference type="Proteomes" id="UP000714915">
    <property type="component" value="Unassembled WGS sequence"/>
</dbReference>
<proteinExistence type="inferred from homology"/>
<evidence type="ECO:0000256" key="2">
    <source>
        <dbReference type="ARBA" id="ARBA00005752"/>
    </source>
</evidence>
<dbReference type="GO" id="GO:0005524">
    <property type="term" value="F:ATP binding"/>
    <property type="evidence" value="ECO:0007669"/>
    <property type="project" value="UniProtKB-KW"/>
</dbReference>
<dbReference type="AlphaFoldDB" id="A0A955L9Q0"/>
<dbReference type="InterPro" id="IPR029055">
    <property type="entry name" value="Ntn_hydrolases_N"/>
</dbReference>
<reference evidence="11" key="1">
    <citation type="submission" date="2020-04" db="EMBL/GenBank/DDBJ databases">
        <authorList>
            <person name="Zhang T."/>
        </authorList>
    </citation>
    <scope>NUCLEOTIDE SEQUENCE</scope>
    <source>
        <strain evidence="11">HKST-UBA09</strain>
    </source>
</reference>
<feature type="active site" description="For GATase activity" evidence="8">
    <location>
        <position position="2"/>
    </location>
</feature>
<dbReference type="Gene3D" id="3.60.20.10">
    <property type="entry name" value="Glutamine Phosphoribosylpyrophosphate, subunit 1, domain 1"/>
    <property type="match status" value="1"/>
</dbReference>
<dbReference type="GO" id="GO:0006529">
    <property type="term" value="P:asparagine biosynthetic process"/>
    <property type="evidence" value="ECO:0007669"/>
    <property type="project" value="UniProtKB-KW"/>
</dbReference>
<accession>A0A955L9Q0</accession>
<comment type="pathway">
    <text evidence="1">Amino-acid biosynthesis; L-asparagine biosynthesis; L-asparagine from L-aspartate (L-Gln route): step 1/1.</text>
</comment>
<gene>
    <name evidence="11" type="primary">asnB</name>
    <name evidence="11" type="ORF">KC669_01670</name>
</gene>
<name>A0A955L9Q0_9BACT</name>
<evidence type="ECO:0000256" key="8">
    <source>
        <dbReference type="PIRSR" id="PIRSR001589-1"/>
    </source>
</evidence>
<feature type="binding site" evidence="9">
    <location>
        <begin position="375"/>
        <end position="376"/>
    </location>
    <ligand>
        <name>ATP</name>
        <dbReference type="ChEBI" id="CHEBI:30616"/>
    </ligand>
</feature>
<dbReference type="Gene3D" id="3.40.50.620">
    <property type="entry name" value="HUPs"/>
    <property type="match status" value="1"/>
</dbReference>
<keyword evidence="11" id="KW-0436">Ligase</keyword>
<dbReference type="EC" id="6.3.5.4" evidence="3"/>
<dbReference type="InterPro" id="IPR033738">
    <property type="entry name" value="AsnB_N"/>
</dbReference>
<dbReference type="InterPro" id="IPR051786">
    <property type="entry name" value="ASN_synthetase/amidase"/>
</dbReference>
<evidence type="ECO:0000256" key="1">
    <source>
        <dbReference type="ARBA" id="ARBA00005187"/>
    </source>
</evidence>
<dbReference type="Pfam" id="PF00733">
    <property type="entry name" value="Asn_synthase"/>
    <property type="match status" value="1"/>
</dbReference>
<feature type="binding site" evidence="9">
    <location>
        <position position="95"/>
    </location>
    <ligand>
        <name>L-glutamine</name>
        <dbReference type="ChEBI" id="CHEBI:58359"/>
    </ligand>
</feature>
<dbReference type="PIRSF" id="PIRSF001589">
    <property type="entry name" value="Asn_synthetase_glu-h"/>
    <property type="match status" value="1"/>
</dbReference>
<evidence type="ECO:0000256" key="5">
    <source>
        <dbReference type="ARBA" id="ARBA00022840"/>
    </source>
</evidence>
<evidence type="ECO:0000256" key="3">
    <source>
        <dbReference type="ARBA" id="ARBA00012737"/>
    </source>
</evidence>
<keyword evidence="8" id="KW-0028">Amino-acid biosynthesis</keyword>
<dbReference type="PANTHER" id="PTHR43284:SF1">
    <property type="entry name" value="ASPARAGINE SYNTHETASE"/>
    <property type="match status" value="1"/>
</dbReference>
<keyword evidence="4 9" id="KW-0547">Nucleotide-binding</keyword>
<evidence type="ECO:0000256" key="9">
    <source>
        <dbReference type="PIRSR" id="PIRSR001589-2"/>
    </source>
</evidence>
<dbReference type="SUPFAM" id="SSF56235">
    <property type="entry name" value="N-terminal nucleophile aminohydrolases (Ntn hydrolases)"/>
    <property type="match status" value="1"/>
</dbReference>
<dbReference type="InterPro" id="IPR014729">
    <property type="entry name" value="Rossmann-like_a/b/a_fold"/>
</dbReference>
<dbReference type="GO" id="GO:0004066">
    <property type="term" value="F:asparagine synthase (glutamine-hydrolyzing) activity"/>
    <property type="evidence" value="ECO:0007669"/>
    <property type="project" value="UniProtKB-EC"/>
</dbReference>
<dbReference type="CDD" id="cd00712">
    <property type="entry name" value="AsnB"/>
    <property type="match status" value="1"/>
</dbReference>
<feature type="domain" description="Glutamine amidotransferase type-2" evidence="10">
    <location>
        <begin position="2"/>
        <end position="209"/>
    </location>
</feature>
<dbReference type="SUPFAM" id="SSF52402">
    <property type="entry name" value="Adenine nucleotide alpha hydrolases-like"/>
    <property type="match status" value="1"/>
</dbReference>
<dbReference type="CDD" id="cd01991">
    <property type="entry name" value="Asn_synthase_B_C"/>
    <property type="match status" value="1"/>
</dbReference>
<dbReference type="PANTHER" id="PTHR43284">
    <property type="entry name" value="ASPARAGINE SYNTHETASE (GLUTAMINE-HYDROLYZING)"/>
    <property type="match status" value="1"/>
</dbReference>
<keyword evidence="5 9" id="KW-0067">ATP-binding</keyword>
<comment type="caution">
    <text evidence="11">The sequence shown here is derived from an EMBL/GenBank/DDBJ whole genome shotgun (WGS) entry which is preliminary data.</text>
</comment>
<keyword evidence="6 8" id="KW-0315">Glutamine amidotransferase</keyword>
<sequence>MCGIVGFTGQTDSEVLKKMTDSITHRGPDDAAYIVNSNFSIGYRRLSIIDLSKSIYPITNEEDTIELVLNGEIYNYQELRTELEASGHQFKTQSDSETIVHGYEEWGHDVVAHLRGMFVFVLLDKANNELFMARDRLGIKPWYYSEYNGRIVFGSEIKAILEHFDVPRDPDDRSVYRFLSYRVHDTDDRTFFKNVKRLLPGHFMIIKSDGGMDIQKYWKPEYNKEFSSKKSDDEYKEEFKEIFSEAVRLHLIADVPVGVTLSGGLDSSGITSLSKQLYDEALTLAQSSGETAPKHEIIAFSAVHPGETIDESEYIDSVVNETGIKSVKIQPSVDTFWEDLDHWVYMQEEPVISGAPYAYYTVMREARKQITVLLSGQGGDELLAGYVPYFMTYLQTAWDQKKLWPMLRETWMGKDLYFPYFFKLLKARQQSDTNLSIQDMLTDQFKQEYKDQGVDFKTSRNLNERLFFDVTRDTTPSLLRYEDKNSMANSLESRVPFFDHKVVEYIFNLPIDQKIKFGWNRFIYRNAMQGVIPEKNRLRRSKVGFTNPEWEWIERRADKFREIFSSDSFKNRPYWAAEKVLQDFEKAVSNQKTGDVLIFWRLFITEMWMRKYVD</sequence>
<evidence type="ECO:0000259" key="10">
    <source>
        <dbReference type="PROSITE" id="PS51278"/>
    </source>
</evidence>
<dbReference type="PROSITE" id="PS51278">
    <property type="entry name" value="GATASE_TYPE_2"/>
    <property type="match status" value="1"/>
</dbReference>
<dbReference type="InterPro" id="IPR006426">
    <property type="entry name" value="Asn_synth_AEB"/>
</dbReference>
<comment type="catalytic activity">
    <reaction evidence="7">
        <text>L-aspartate + L-glutamine + ATP + H2O = L-asparagine + L-glutamate + AMP + diphosphate + H(+)</text>
        <dbReference type="Rhea" id="RHEA:12228"/>
        <dbReference type="ChEBI" id="CHEBI:15377"/>
        <dbReference type="ChEBI" id="CHEBI:15378"/>
        <dbReference type="ChEBI" id="CHEBI:29985"/>
        <dbReference type="ChEBI" id="CHEBI:29991"/>
        <dbReference type="ChEBI" id="CHEBI:30616"/>
        <dbReference type="ChEBI" id="CHEBI:33019"/>
        <dbReference type="ChEBI" id="CHEBI:58048"/>
        <dbReference type="ChEBI" id="CHEBI:58359"/>
        <dbReference type="ChEBI" id="CHEBI:456215"/>
        <dbReference type="EC" id="6.3.5.4"/>
    </reaction>
</comment>
<dbReference type="EMBL" id="JAGQLF010000013">
    <property type="protein sequence ID" value="MCA9386720.1"/>
    <property type="molecule type" value="Genomic_DNA"/>
</dbReference>
<evidence type="ECO:0000256" key="6">
    <source>
        <dbReference type="ARBA" id="ARBA00022962"/>
    </source>
</evidence>
<evidence type="ECO:0000256" key="4">
    <source>
        <dbReference type="ARBA" id="ARBA00022741"/>
    </source>
</evidence>
<dbReference type="InterPro" id="IPR017932">
    <property type="entry name" value="GATase_2_dom"/>
</dbReference>
<protein>
    <recommendedName>
        <fullName evidence="3">asparagine synthase (glutamine-hydrolyzing)</fullName>
        <ecNumber evidence="3">6.3.5.4</ecNumber>
    </recommendedName>
</protein>
<dbReference type="InterPro" id="IPR001962">
    <property type="entry name" value="Asn_synthase"/>
</dbReference>
<comment type="similarity">
    <text evidence="2">Belongs to the asparagine synthetase family.</text>
</comment>
<dbReference type="NCBIfam" id="TIGR01536">
    <property type="entry name" value="asn_synth_AEB"/>
    <property type="match status" value="1"/>
</dbReference>
<dbReference type="Pfam" id="PF13537">
    <property type="entry name" value="GATase_7"/>
    <property type="match status" value="1"/>
</dbReference>
<dbReference type="GO" id="GO:0005829">
    <property type="term" value="C:cytosol"/>
    <property type="evidence" value="ECO:0007669"/>
    <property type="project" value="TreeGrafter"/>
</dbReference>
<evidence type="ECO:0000313" key="11">
    <source>
        <dbReference type="EMBL" id="MCA9386720.1"/>
    </source>
</evidence>
<organism evidence="11 12">
    <name type="scientific">Candidatus Dojkabacteria bacterium</name>
    <dbReference type="NCBI Taxonomy" id="2099670"/>
    <lineage>
        <taxon>Bacteria</taxon>
        <taxon>Candidatus Dojkabacteria</taxon>
    </lineage>
</organism>